<dbReference type="PIRSF" id="PIRSF018427">
    <property type="entry name" value="Isopntndiph_ism"/>
    <property type="match status" value="1"/>
</dbReference>
<dbReference type="PANTHER" id="PTHR10885">
    <property type="entry name" value="ISOPENTENYL-DIPHOSPHATE DELTA-ISOMERASE"/>
    <property type="match status" value="1"/>
</dbReference>
<dbReference type="PANTHER" id="PTHR10885:SF0">
    <property type="entry name" value="ISOPENTENYL-DIPHOSPHATE DELTA-ISOMERASE"/>
    <property type="match status" value="1"/>
</dbReference>
<evidence type="ECO:0000256" key="8">
    <source>
        <dbReference type="ARBA" id="ARBA00023229"/>
    </source>
</evidence>
<keyword evidence="7" id="KW-0464">Manganese</keyword>
<comment type="similarity">
    <text evidence="2">Belongs to the IPP isomerase type 1 family.</text>
</comment>
<evidence type="ECO:0000256" key="3">
    <source>
        <dbReference type="ARBA" id="ARBA00012057"/>
    </source>
</evidence>
<dbReference type="NCBIfam" id="TIGR02150">
    <property type="entry name" value="IPP_isom_1"/>
    <property type="match status" value="1"/>
</dbReference>
<keyword evidence="9 12" id="KW-0413">Isomerase</keyword>
<dbReference type="RefSeq" id="WP_132778383.1">
    <property type="nucleotide sequence ID" value="NZ_SMBZ01000036.1"/>
</dbReference>
<evidence type="ECO:0000256" key="1">
    <source>
        <dbReference type="ARBA" id="ARBA00004826"/>
    </source>
</evidence>
<dbReference type="InterPro" id="IPR056375">
    <property type="entry name" value="Idi_bact"/>
</dbReference>
<feature type="domain" description="Nudix hydrolase" evidence="11">
    <location>
        <begin position="31"/>
        <end position="163"/>
    </location>
</feature>
<dbReference type="InterPro" id="IPR015797">
    <property type="entry name" value="NUDIX_hydrolase-like_dom_sf"/>
</dbReference>
<dbReference type="NCBIfam" id="NF002995">
    <property type="entry name" value="PRK03759.1"/>
    <property type="match status" value="1"/>
</dbReference>
<comment type="pathway">
    <text evidence="1">Isoprenoid biosynthesis; dimethylallyl diphosphate biosynthesis; dimethylallyl diphosphate from isopentenyl diphosphate: step 1/1.</text>
</comment>
<dbReference type="InterPro" id="IPR011876">
    <property type="entry name" value="IsopentenylPP_isomerase_typ1"/>
</dbReference>
<dbReference type="AlphaFoldDB" id="A0A4R3VW58"/>
<dbReference type="GO" id="GO:0005737">
    <property type="term" value="C:cytoplasm"/>
    <property type="evidence" value="ECO:0007669"/>
    <property type="project" value="TreeGrafter"/>
</dbReference>
<name>A0A4R3VW58_9SPHI</name>
<dbReference type="OrthoDB" id="9809458at2"/>
<keyword evidence="8" id="KW-0414">Isoprene biosynthesis</keyword>
<evidence type="ECO:0000313" key="12">
    <source>
        <dbReference type="EMBL" id="TCV10200.1"/>
    </source>
</evidence>
<dbReference type="EC" id="5.3.3.2" evidence="3 10"/>
<organism evidence="12 13">
    <name type="scientific">Sphingobacterium alimentarium</name>
    <dbReference type="NCBI Taxonomy" id="797292"/>
    <lineage>
        <taxon>Bacteria</taxon>
        <taxon>Pseudomonadati</taxon>
        <taxon>Bacteroidota</taxon>
        <taxon>Sphingobacteriia</taxon>
        <taxon>Sphingobacteriales</taxon>
        <taxon>Sphingobacteriaceae</taxon>
        <taxon>Sphingobacterium</taxon>
    </lineage>
</organism>
<evidence type="ECO:0000256" key="5">
    <source>
        <dbReference type="ARBA" id="ARBA00022723"/>
    </source>
</evidence>
<dbReference type="CDD" id="cd02885">
    <property type="entry name" value="NUDIX_IPP_Isomerase"/>
    <property type="match status" value="1"/>
</dbReference>
<keyword evidence="4" id="KW-0963">Cytoplasm</keyword>
<keyword evidence="13" id="KW-1185">Reference proteome</keyword>
<sequence length="179" mass="21024">MNRERDQVVLVDTNNNAMGTMEKYEAHVQGLLHRAFSIFIFNDKGELLLQQRAAHKYHGANLWTNTCCSHQQPGESTLEAAHDRLNYEMNMTADLEELFSFIYKAQVENNLIEHELDVILFGIANQDPQPNPAEVQAFRWITVEDLELWMQQNPEQFTYWFKDVWSRIKDHVNQTIDIL</sequence>
<proteinExistence type="inferred from homology"/>
<evidence type="ECO:0000256" key="10">
    <source>
        <dbReference type="NCBIfam" id="TIGR02150"/>
    </source>
</evidence>
<reference evidence="12 13" key="1">
    <citation type="submission" date="2019-03" db="EMBL/GenBank/DDBJ databases">
        <title>Genomic Encyclopedia of Type Strains, Phase IV (KMG-IV): sequencing the most valuable type-strain genomes for metagenomic binning, comparative biology and taxonomic classification.</title>
        <authorList>
            <person name="Goeker M."/>
        </authorList>
    </citation>
    <scope>NUCLEOTIDE SEQUENCE [LARGE SCALE GENOMIC DNA]</scope>
    <source>
        <strain evidence="12 13">DSM 22362</strain>
    </source>
</reference>
<dbReference type="GO" id="GO:0009240">
    <property type="term" value="P:isopentenyl diphosphate biosynthetic process"/>
    <property type="evidence" value="ECO:0007669"/>
    <property type="project" value="TreeGrafter"/>
</dbReference>
<dbReference type="SUPFAM" id="SSF55811">
    <property type="entry name" value="Nudix"/>
    <property type="match status" value="1"/>
</dbReference>
<dbReference type="InterPro" id="IPR000086">
    <property type="entry name" value="NUDIX_hydrolase_dom"/>
</dbReference>
<dbReference type="Pfam" id="PF00293">
    <property type="entry name" value="NUDIX"/>
    <property type="match status" value="1"/>
</dbReference>
<dbReference type="EMBL" id="SMBZ01000036">
    <property type="protein sequence ID" value="TCV10200.1"/>
    <property type="molecule type" value="Genomic_DNA"/>
</dbReference>
<dbReference type="UniPathway" id="UPA00059">
    <property type="reaction ID" value="UER00104"/>
</dbReference>
<dbReference type="HAMAP" id="MF_00202">
    <property type="entry name" value="Idi"/>
    <property type="match status" value="1"/>
</dbReference>
<accession>A0A4R3VW58</accession>
<dbReference type="GO" id="GO:0050992">
    <property type="term" value="P:dimethylallyl diphosphate biosynthetic process"/>
    <property type="evidence" value="ECO:0007669"/>
    <property type="project" value="UniProtKB-UniPathway"/>
</dbReference>
<dbReference type="Gene3D" id="3.90.79.10">
    <property type="entry name" value="Nucleoside Triphosphate Pyrophosphohydrolase"/>
    <property type="match status" value="1"/>
</dbReference>
<dbReference type="GO" id="GO:0004452">
    <property type="term" value="F:isopentenyl-diphosphate delta-isomerase activity"/>
    <property type="evidence" value="ECO:0007669"/>
    <property type="project" value="UniProtKB-UniRule"/>
</dbReference>
<comment type="caution">
    <text evidence="12">The sequence shown here is derived from an EMBL/GenBank/DDBJ whole genome shotgun (WGS) entry which is preliminary data.</text>
</comment>
<evidence type="ECO:0000259" key="11">
    <source>
        <dbReference type="PROSITE" id="PS51462"/>
    </source>
</evidence>
<evidence type="ECO:0000256" key="9">
    <source>
        <dbReference type="ARBA" id="ARBA00023235"/>
    </source>
</evidence>
<evidence type="ECO:0000256" key="6">
    <source>
        <dbReference type="ARBA" id="ARBA00022842"/>
    </source>
</evidence>
<dbReference type="Proteomes" id="UP000295197">
    <property type="component" value="Unassembled WGS sequence"/>
</dbReference>
<evidence type="ECO:0000256" key="2">
    <source>
        <dbReference type="ARBA" id="ARBA00007579"/>
    </source>
</evidence>
<dbReference type="PROSITE" id="PS51462">
    <property type="entry name" value="NUDIX"/>
    <property type="match status" value="1"/>
</dbReference>
<gene>
    <name evidence="12" type="ORF">EDC17_103645</name>
</gene>
<keyword evidence="5" id="KW-0479">Metal-binding</keyword>
<evidence type="ECO:0000256" key="4">
    <source>
        <dbReference type="ARBA" id="ARBA00022490"/>
    </source>
</evidence>
<keyword evidence="6" id="KW-0460">Magnesium</keyword>
<evidence type="ECO:0000256" key="7">
    <source>
        <dbReference type="ARBA" id="ARBA00023211"/>
    </source>
</evidence>
<evidence type="ECO:0000313" key="13">
    <source>
        <dbReference type="Proteomes" id="UP000295197"/>
    </source>
</evidence>
<dbReference type="GO" id="GO:0046872">
    <property type="term" value="F:metal ion binding"/>
    <property type="evidence" value="ECO:0007669"/>
    <property type="project" value="UniProtKB-KW"/>
</dbReference>
<protein>
    <recommendedName>
        <fullName evidence="3 10">Isopentenyl-diphosphate delta-isomerase</fullName>
        <ecNumber evidence="3 10">5.3.3.2</ecNumber>
    </recommendedName>
</protein>